<dbReference type="InterPro" id="IPR036286">
    <property type="entry name" value="LexA/Signal_pep-like_sf"/>
</dbReference>
<name>A0A6N6JMP4_9RHOB</name>
<dbReference type="GO" id="GO:0004252">
    <property type="term" value="F:serine-type endopeptidase activity"/>
    <property type="evidence" value="ECO:0007669"/>
    <property type="project" value="InterPro"/>
</dbReference>
<sequence length="170" mass="18536">MKRARPSLIFGSAGIALIAFSAIVRANPILVWNASASVPIGFYAVQPLDTPKVGDLAVLEPPSPLGDWLLEHGYIGADVPLIKHVVALPGQRVCRVGVTVRIDGETVATAKERDRFDRPLPVWQGCQRLTNDQVFFLNPDTEASLDGRYFGPLPRDTILGRAVPIWTRDG</sequence>
<feature type="domain" description="Peptidase S26" evidence="1">
    <location>
        <begin position="8"/>
        <end position="166"/>
    </location>
</feature>
<keyword evidence="3" id="KW-1185">Reference proteome</keyword>
<protein>
    <submittedName>
        <fullName evidence="2">Peptidase S26</fullName>
    </submittedName>
</protein>
<dbReference type="GO" id="GO:0006465">
    <property type="term" value="P:signal peptide processing"/>
    <property type="evidence" value="ECO:0007669"/>
    <property type="project" value="InterPro"/>
</dbReference>
<organism evidence="2 3">
    <name type="scientific">Litoreibacter roseus</name>
    <dbReference type="NCBI Taxonomy" id="2601869"/>
    <lineage>
        <taxon>Bacteria</taxon>
        <taxon>Pseudomonadati</taxon>
        <taxon>Pseudomonadota</taxon>
        <taxon>Alphaproteobacteria</taxon>
        <taxon>Rhodobacterales</taxon>
        <taxon>Roseobacteraceae</taxon>
        <taxon>Litoreibacter</taxon>
    </lineage>
</organism>
<comment type="caution">
    <text evidence="2">The sequence shown here is derived from an EMBL/GenBank/DDBJ whole genome shotgun (WGS) entry which is preliminary data.</text>
</comment>
<dbReference type="Gene3D" id="2.10.109.10">
    <property type="entry name" value="Umud Fragment, subunit A"/>
    <property type="match status" value="1"/>
</dbReference>
<dbReference type="EMBL" id="BLJE01000005">
    <property type="protein sequence ID" value="GFE66568.1"/>
    <property type="molecule type" value="Genomic_DNA"/>
</dbReference>
<dbReference type="RefSeq" id="WP_159809730.1">
    <property type="nucleotide sequence ID" value="NZ_BLJE01000005.1"/>
</dbReference>
<evidence type="ECO:0000313" key="2">
    <source>
        <dbReference type="EMBL" id="GFE66568.1"/>
    </source>
</evidence>
<evidence type="ECO:0000259" key="1">
    <source>
        <dbReference type="Pfam" id="PF10502"/>
    </source>
</evidence>
<dbReference type="Proteomes" id="UP000436822">
    <property type="component" value="Unassembled WGS sequence"/>
</dbReference>
<dbReference type="AlphaFoldDB" id="A0A6N6JMP4"/>
<dbReference type="SUPFAM" id="SSF51306">
    <property type="entry name" value="LexA/Signal peptidase"/>
    <property type="match status" value="1"/>
</dbReference>
<dbReference type="OrthoDB" id="5360818at2"/>
<dbReference type="InterPro" id="IPR019533">
    <property type="entry name" value="Peptidase_S26"/>
</dbReference>
<gene>
    <name evidence="2" type="ORF">KIN_36420</name>
</gene>
<reference evidence="2 3" key="1">
    <citation type="submission" date="2019-12" db="EMBL/GenBank/DDBJ databases">
        <title>Litoreibacter badius sp. nov., a novel bacteriochlorophyll a-containing bacterium in the genus Litoreibacter.</title>
        <authorList>
            <person name="Kanamuro M."/>
            <person name="Takabe Y."/>
            <person name="Mori K."/>
            <person name="Takaichi S."/>
            <person name="Hanada S."/>
        </authorList>
    </citation>
    <scope>NUCLEOTIDE SEQUENCE [LARGE SCALE GENOMIC DNA]</scope>
    <source>
        <strain evidence="2 3">K6</strain>
    </source>
</reference>
<accession>A0A6N6JMP4</accession>
<proteinExistence type="predicted"/>
<dbReference type="Pfam" id="PF10502">
    <property type="entry name" value="Peptidase_S26"/>
    <property type="match status" value="1"/>
</dbReference>
<evidence type="ECO:0000313" key="3">
    <source>
        <dbReference type="Proteomes" id="UP000436822"/>
    </source>
</evidence>